<name>A0AAD5V5R5_9APHY</name>
<evidence type="ECO:0000313" key="2">
    <source>
        <dbReference type="Proteomes" id="UP001212997"/>
    </source>
</evidence>
<gene>
    <name evidence="1" type="ORF">NLI96_g4123</name>
</gene>
<keyword evidence="2" id="KW-1185">Reference proteome</keyword>
<accession>A0AAD5V5R5</accession>
<organism evidence="1 2">
    <name type="scientific">Meripilus lineatus</name>
    <dbReference type="NCBI Taxonomy" id="2056292"/>
    <lineage>
        <taxon>Eukaryota</taxon>
        <taxon>Fungi</taxon>
        <taxon>Dikarya</taxon>
        <taxon>Basidiomycota</taxon>
        <taxon>Agaricomycotina</taxon>
        <taxon>Agaricomycetes</taxon>
        <taxon>Polyporales</taxon>
        <taxon>Meripilaceae</taxon>
        <taxon>Meripilus</taxon>
    </lineage>
</organism>
<evidence type="ECO:0000313" key="1">
    <source>
        <dbReference type="EMBL" id="KAJ3486592.1"/>
    </source>
</evidence>
<sequence>MKVKSLDIFMEYCEKQFHEVQVWSDVADRLRGLPPESRDPEIQSQAVEALTGVIHTIDMTLELPEIDDWLINNLIHPMLLLQSKALLSRYRLLDNRDDFDRALQIYEIASQLSVRNSPLPDIVHDYNALRTSKVSRNISENPIYIDAAQAKRRWISHVPSSRFQKSLAVNILIEFCNKQLHEVKVWSDVADRLRGLPPEFRDPEIQSQAVEALTGVIHTIDITLELPEIDDWLINYFIYPMLRLQAKALISRHHLLGSWNDYDRALQIYEIASQLSVLNTPSLDIVHNYNILRASKFCENASEGIDAVLAKQRWISHVPSFRLVLLYCLGVLPSD</sequence>
<dbReference type="AlphaFoldDB" id="A0AAD5V5R5"/>
<reference evidence="1" key="1">
    <citation type="submission" date="2022-07" db="EMBL/GenBank/DDBJ databases">
        <title>Genome Sequence of Physisporinus lineatus.</title>
        <authorList>
            <person name="Buettner E."/>
        </authorList>
    </citation>
    <scope>NUCLEOTIDE SEQUENCE</scope>
    <source>
        <strain evidence="1">VT162</strain>
    </source>
</reference>
<comment type="caution">
    <text evidence="1">The sequence shown here is derived from an EMBL/GenBank/DDBJ whole genome shotgun (WGS) entry which is preliminary data.</text>
</comment>
<dbReference type="Proteomes" id="UP001212997">
    <property type="component" value="Unassembled WGS sequence"/>
</dbReference>
<protein>
    <submittedName>
        <fullName evidence="1">Uncharacterized protein</fullName>
    </submittedName>
</protein>
<proteinExistence type="predicted"/>
<dbReference type="EMBL" id="JANAWD010000116">
    <property type="protein sequence ID" value="KAJ3486592.1"/>
    <property type="molecule type" value="Genomic_DNA"/>
</dbReference>